<evidence type="ECO:0000313" key="11">
    <source>
        <dbReference type="EMBL" id="KAF9337781.1"/>
    </source>
</evidence>
<reference evidence="11" key="1">
    <citation type="journal article" date="2020" name="Fungal Divers.">
        <title>Resolving the Mortierellaceae phylogeny through synthesis of multi-gene phylogenetics and phylogenomics.</title>
        <authorList>
            <person name="Vandepol N."/>
            <person name="Liber J."/>
            <person name="Desiro A."/>
            <person name="Na H."/>
            <person name="Kennedy M."/>
            <person name="Barry K."/>
            <person name="Grigoriev I.V."/>
            <person name="Miller A.N."/>
            <person name="O'Donnell K."/>
            <person name="Stajich J.E."/>
            <person name="Bonito G."/>
        </authorList>
    </citation>
    <scope>NUCLEOTIDE SEQUENCE</scope>
    <source>
        <strain evidence="11">NVP1</strain>
    </source>
</reference>
<dbReference type="InterPro" id="IPR003960">
    <property type="entry name" value="ATPase_AAA_CS"/>
</dbReference>
<keyword evidence="5" id="KW-0067">ATP-binding</keyword>
<dbReference type="InterPro" id="IPR003593">
    <property type="entry name" value="AAA+_ATPase"/>
</dbReference>
<dbReference type="GO" id="GO:0045815">
    <property type="term" value="P:transcription initiation-coupled chromatin remodeling"/>
    <property type="evidence" value="ECO:0007669"/>
    <property type="project" value="TreeGrafter"/>
</dbReference>
<dbReference type="Pfam" id="PF17862">
    <property type="entry name" value="AAA_lid_3"/>
    <property type="match status" value="1"/>
</dbReference>
<feature type="compositionally biased region" description="Basic and acidic residues" evidence="9">
    <location>
        <begin position="176"/>
        <end position="186"/>
    </location>
</feature>
<dbReference type="EMBL" id="JAAAUY010000017">
    <property type="protein sequence ID" value="KAF9337781.1"/>
    <property type="molecule type" value="Genomic_DNA"/>
</dbReference>
<dbReference type="PANTHER" id="PTHR23069:SF0">
    <property type="entry name" value="TAT-BINDING HOMOLOG 7"/>
    <property type="match status" value="1"/>
</dbReference>
<feature type="region of interest" description="Disordered" evidence="9">
    <location>
        <begin position="990"/>
        <end position="1011"/>
    </location>
</feature>
<dbReference type="PROSITE" id="PS00674">
    <property type="entry name" value="AAA"/>
    <property type="match status" value="1"/>
</dbReference>
<feature type="domain" description="Bromo" evidence="10">
    <location>
        <begin position="832"/>
        <end position="895"/>
    </location>
</feature>
<evidence type="ECO:0000256" key="5">
    <source>
        <dbReference type="ARBA" id="ARBA00022840"/>
    </source>
</evidence>
<name>A0A9P5SXL3_9FUNG</name>
<feature type="compositionally biased region" description="Polar residues" evidence="9">
    <location>
        <begin position="110"/>
        <end position="124"/>
    </location>
</feature>
<dbReference type="PRINTS" id="PR00503">
    <property type="entry name" value="BROMODOMAIN"/>
</dbReference>
<dbReference type="SUPFAM" id="SSF47370">
    <property type="entry name" value="Bromodomain"/>
    <property type="match status" value="1"/>
</dbReference>
<feature type="region of interest" description="Disordered" evidence="9">
    <location>
        <begin position="1"/>
        <end position="241"/>
    </location>
</feature>
<dbReference type="SUPFAM" id="SSF52540">
    <property type="entry name" value="P-loop containing nucleoside triphosphate hydrolases"/>
    <property type="match status" value="2"/>
</dbReference>
<accession>A0A9P5SXL3</accession>
<evidence type="ECO:0000256" key="3">
    <source>
        <dbReference type="ARBA" id="ARBA00022741"/>
    </source>
</evidence>
<gene>
    <name evidence="11" type="primary">ATAD2B</name>
    <name evidence="11" type="ORF">BG006_002816</name>
</gene>
<protein>
    <submittedName>
        <fullName evidence="11">ATPase AAA domain-containing protein 2B</fullName>
    </submittedName>
</protein>
<keyword evidence="6 8" id="KW-0103">Bromodomain</keyword>
<dbReference type="Gene3D" id="1.10.8.60">
    <property type="match status" value="1"/>
</dbReference>
<dbReference type="Pfam" id="PF00439">
    <property type="entry name" value="Bromodomain"/>
    <property type="match status" value="1"/>
</dbReference>
<dbReference type="GO" id="GO:0005524">
    <property type="term" value="F:ATP binding"/>
    <property type="evidence" value="ECO:0007669"/>
    <property type="project" value="UniProtKB-KW"/>
</dbReference>
<feature type="compositionally biased region" description="Acidic residues" evidence="9">
    <location>
        <begin position="28"/>
        <end position="56"/>
    </location>
</feature>
<dbReference type="InterPro" id="IPR027417">
    <property type="entry name" value="P-loop_NTPase"/>
</dbReference>
<dbReference type="GO" id="GO:0042393">
    <property type="term" value="F:histone binding"/>
    <property type="evidence" value="ECO:0007669"/>
    <property type="project" value="TreeGrafter"/>
</dbReference>
<dbReference type="InterPro" id="IPR003959">
    <property type="entry name" value="ATPase_AAA_core"/>
</dbReference>
<evidence type="ECO:0000256" key="7">
    <source>
        <dbReference type="ARBA" id="ARBA00023242"/>
    </source>
</evidence>
<dbReference type="FunFam" id="3.40.50.300:FF:001218">
    <property type="entry name" value="AAA family ATPase, putative"/>
    <property type="match status" value="1"/>
</dbReference>
<dbReference type="SMART" id="SM00297">
    <property type="entry name" value="BROMO"/>
    <property type="match status" value="1"/>
</dbReference>
<organism evidence="11 12">
    <name type="scientific">Podila minutissima</name>
    <dbReference type="NCBI Taxonomy" id="64525"/>
    <lineage>
        <taxon>Eukaryota</taxon>
        <taxon>Fungi</taxon>
        <taxon>Fungi incertae sedis</taxon>
        <taxon>Mucoromycota</taxon>
        <taxon>Mortierellomycotina</taxon>
        <taxon>Mortierellomycetes</taxon>
        <taxon>Mortierellales</taxon>
        <taxon>Mortierellaceae</taxon>
        <taxon>Podila</taxon>
    </lineage>
</organism>
<comment type="similarity">
    <text evidence="2">Belongs to the AAA ATPase family.</text>
</comment>
<dbReference type="Gene3D" id="3.40.50.300">
    <property type="entry name" value="P-loop containing nucleotide triphosphate hydrolases"/>
    <property type="match status" value="2"/>
</dbReference>
<dbReference type="InterPro" id="IPR045199">
    <property type="entry name" value="ATAD2-like"/>
</dbReference>
<dbReference type="PROSITE" id="PS50014">
    <property type="entry name" value="BROMODOMAIN_2"/>
    <property type="match status" value="1"/>
</dbReference>
<keyword evidence="7" id="KW-0539">Nucleus</keyword>
<evidence type="ECO:0000256" key="6">
    <source>
        <dbReference type="ARBA" id="ARBA00023117"/>
    </source>
</evidence>
<dbReference type="InterPro" id="IPR041569">
    <property type="entry name" value="AAA_lid_3"/>
</dbReference>
<comment type="subcellular location">
    <subcellularLocation>
        <location evidence="1">Nucleus</location>
    </subcellularLocation>
</comment>
<feature type="compositionally biased region" description="Basic and acidic residues" evidence="9">
    <location>
        <begin position="203"/>
        <end position="228"/>
    </location>
</feature>
<feature type="compositionally biased region" description="Basic and acidic residues" evidence="9">
    <location>
        <begin position="7"/>
        <end position="16"/>
    </location>
</feature>
<dbReference type="PANTHER" id="PTHR23069">
    <property type="entry name" value="AAA DOMAIN-CONTAINING"/>
    <property type="match status" value="1"/>
</dbReference>
<keyword evidence="12" id="KW-1185">Reference proteome</keyword>
<dbReference type="FunFam" id="3.40.50.300:FF:000061">
    <property type="entry name" value="ATPase family, AAA domain-containing 2"/>
    <property type="match status" value="1"/>
</dbReference>
<dbReference type="GO" id="GO:0006337">
    <property type="term" value="P:nucleosome disassembly"/>
    <property type="evidence" value="ECO:0007669"/>
    <property type="project" value="TreeGrafter"/>
</dbReference>
<dbReference type="InterPro" id="IPR036427">
    <property type="entry name" value="Bromodomain-like_sf"/>
</dbReference>
<evidence type="ECO:0000256" key="1">
    <source>
        <dbReference type="ARBA" id="ARBA00004123"/>
    </source>
</evidence>
<dbReference type="Pfam" id="PF00004">
    <property type="entry name" value="AAA"/>
    <property type="match status" value="1"/>
</dbReference>
<evidence type="ECO:0000256" key="4">
    <source>
        <dbReference type="ARBA" id="ARBA00022801"/>
    </source>
</evidence>
<evidence type="ECO:0000259" key="10">
    <source>
        <dbReference type="PROSITE" id="PS50014"/>
    </source>
</evidence>
<sequence>MPSTSPHMDDHDEHGGTRRAAKRVNYAELEDQYFDEEEEEEEEEDENDEDDDEEELEKQQQARGRGPRNNTQVVLSEDEDEVKQEPTPFGRTLRDRRSITAPKPFPVGNPVSTRKPSARNSATSRRYEDDHNMYRSTARSMPPKRPPPAPRPIGENMRITRGMSGSLVPDSPSSRNSRDLSPDRSTRRSGHRGSSFGNQIYYDDEHGHGSRHGDEDENVDEGRKDGQDSARNMTPQGDDTGLVRMTRLRARLAESRRDVIAMRGGQPADTDPLAVGNTVDFDKVGGLDHHIKSLKEMVILPLLYPEVYSHFQMMPPRGVLFHGPPGTGKTLLARALASSCSTETQKVAFFMRKGADCLSKWVGEAERQLRLLFEEAKAWQPSIIFFDEIDGLCPVRSSKQEQIHASIVSTMLALMDGLDGRGQVIVIGATNRIDAIDPALRRPGRFDREFYFPLPNEAARRAIIDINTCGWQPSLDETFKDELARLTTRYCGADIKALCTEAALKAIRRRYPQIYESNEKLLIDASSIVVEEVDMLKSAKSLTPASYRVTGATASPLPENVKPLLQDQMGMICRAVETIFTGTNKRSAKGKDGDEDEDAAFQAMGYRSFEKLKTFRPRMIITGSRGMGQRYIGPALLHYLEGCTVQQFDLAALMSESSRTPEAACVQYFIEVKRHAPSVIYIPHIDIWWTVVSDAVKATFSNLLEDLNPEDGILFLATSETPLVGLPITIRRWFLSSAKGRIELSKPEAKHRTKFFEPVLQDLFRPPSDFKVKTAGPKAPELLPKAPPPQPRVPTAEEKKLLKEHDMYILRELRISLRTIVDELFKERKFKPFFRPVEPEESVDYYEVVKKPMDLTTITDKINDHKYLEVKEFLADIDQIVENATLYNNAQDPNRIVYRAQGFQDWAHSMVGRLDPELLIETEKTAARVRQELKTQKKVQGERMSRRQLGLEAPAVPDNPELFLRNRFALTKLGVDSSREVSMDSVRNEVSATNTEAADGKEGPTSTEIVGFGQDDETETLTSVTTDSSMALSEATSEQVDGKMDLDMPKQGHQEPASIETESMDVVMVEGETEDIEATIPTSPIVRDVSPPKTAPASLAYGALVTEKEGEDDRTTLPLSEDLESTLDQDQYSSNGSQELASMTINEATLVNDTCAPVGEAKEEEIEVEETRELELNQDTLARLGAALVLETEGSTVEELNQLHAALYADIWEHRHDWSKDALLMDMKQTLTSVTNLHRDYRDSETQAVASFVDTFQ</sequence>
<keyword evidence="3" id="KW-0547">Nucleotide-binding</keyword>
<keyword evidence="4" id="KW-0378">Hydrolase</keyword>
<evidence type="ECO:0000256" key="2">
    <source>
        <dbReference type="ARBA" id="ARBA00006914"/>
    </source>
</evidence>
<dbReference type="GO" id="GO:0016887">
    <property type="term" value="F:ATP hydrolysis activity"/>
    <property type="evidence" value="ECO:0007669"/>
    <property type="project" value="InterPro"/>
</dbReference>
<dbReference type="GO" id="GO:0005634">
    <property type="term" value="C:nucleus"/>
    <property type="evidence" value="ECO:0007669"/>
    <property type="project" value="UniProtKB-SubCell"/>
</dbReference>
<comment type="caution">
    <text evidence="11">The sequence shown here is derived from an EMBL/GenBank/DDBJ whole genome shotgun (WGS) entry which is preliminary data.</text>
</comment>
<dbReference type="AlphaFoldDB" id="A0A9P5SXL3"/>
<dbReference type="InterPro" id="IPR001487">
    <property type="entry name" value="Bromodomain"/>
</dbReference>
<evidence type="ECO:0000256" key="8">
    <source>
        <dbReference type="PROSITE-ProRule" id="PRU00035"/>
    </source>
</evidence>
<dbReference type="Gene3D" id="1.20.920.10">
    <property type="entry name" value="Bromodomain-like"/>
    <property type="match status" value="1"/>
</dbReference>
<dbReference type="SMART" id="SM00382">
    <property type="entry name" value="AAA"/>
    <property type="match status" value="1"/>
</dbReference>
<dbReference type="Proteomes" id="UP000696485">
    <property type="component" value="Unassembled WGS sequence"/>
</dbReference>
<proteinExistence type="inferred from homology"/>
<evidence type="ECO:0000256" key="9">
    <source>
        <dbReference type="SAM" id="MobiDB-lite"/>
    </source>
</evidence>
<dbReference type="GO" id="GO:0006334">
    <property type="term" value="P:nucleosome assembly"/>
    <property type="evidence" value="ECO:0007669"/>
    <property type="project" value="TreeGrafter"/>
</dbReference>
<evidence type="ECO:0000313" key="12">
    <source>
        <dbReference type="Proteomes" id="UP000696485"/>
    </source>
</evidence>
<dbReference type="GO" id="GO:0003682">
    <property type="term" value="F:chromatin binding"/>
    <property type="evidence" value="ECO:0007669"/>
    <property type="project" value="TreeGrafter"/>
</dbReference>